<dbReference type="PANTHER" id="PTHR10157">
    <property type="entry name" value="DOPAMINE BETA HYDROXYLASE RELATED"/>
    <property type="match status" value="1"/>
</dbReference>
<accession>A0AAV4H9M3</accession>
<keyword evidence="14" id="KW-1185">Reference proteome</keyword>
<evidence type="ECO:0000256" key="3">
    <source>
        <dbReference type="ARBA" id="ARBA00010676"/>
    </source>
</evidence>
<evidence type="ECO:0000313" key="13">
    <source>
        <dbReference type="EMBL" id="GFR94142.1"/>
    </source>
</evidence>
<dbReference type="Gene3D" id="2.60.120.310">
    <property type="entry name" value="Copper type II, ascorbate-dependent monooxygenase, N-terminal domain"/>
    <property type="match status" value="1"/>
</dbReference>
<protein>
    <submittedName>
        <fullName evidence="13">Tyramine beta hydroxylase</fullName>
    </submittedName>
</protein>
<evidence type="ECO:0000259" key="12">
    <source>
        <dbReference type="Pfam" id="PF03712"/>
    </source>
</evidence>
<comment type="subcellular location">
    <subcellularLocation>
        <location evidence="2">Membrane</location>
    </subcellularLocation>
</comment>
<evidence type="ECO:0000256" key="1">
    <source>
        <dbReference type="ARBA" id="ARBA00001973"/>
    </source>
</evidence>
<dbReference type="AlphaFoldDB" id="A0AAV4H9M3"/>
<evidence type="ECO:0000256" key="2">
    <source>
        <dbReference type="ARBA" id="ARBA00004370"/>
    </source>
</evidence>
<comment type="similarity">
    <text evidence="3">Belongs to the copper type II ascorbate-dependent monooxygenase family.</text>
</comment>
<evidence type="ECO:0000256" key="10">
    <source>
        <dbReference type="SAM" id="Phobius"/>
    </source>
</evidence>
<dbReference type="PANTHER" id="PTHR10157:SF29">
    <property type="entry name" value="DOPAMINE BETA-HYDROXYLASE"/>
    <property type="match status" value="1"/>
</dbReference>
<dbReference type="GO" id="GO:0006589">
    <property type="term" value="P:octopamine biosynthetic process"/>
    <property type="evidence" value="ECO:0007669"/>
    <property type="project" value="TreeGrafter"/>
</dbReference>
<sequence>MVYPEEAGVPVGGNGFSRYVLLEIHYNNPNKRSGVVDTSGIRFYVTSQLRQFEAGIMELGLEYTNKMAVPPGQARFSLSGYCVSECTEQGLPPQGIRVFASQLHTHLTGRRVVTRHVTYTGSHVTELPELNRDDHYSSHFQEIRRLEPPVAVMPGDALITTCDYDTRNRTSATVGGFSISDEMCVNYIHYYPKTDLEVCKSSVETESLDTFLFFMNRSQDYDDDDDGGDDDGGDDDDDDDDDGGGGGGGGKMMLLVVGIIIMIMAVVLMVILGGFAVGPDLGYRASYTNIDWTPATTALLDQLYVTSPLAMQCNASDGGRLPGDWSHTPIPDLPRSSSGPSTQSETRGC</sequence>
<name>A0AAV4H9M3_9GAST</name>
<evidence type="ECO:0000256" key="6">
    <source>
        <dbReference type="ARBA" id="ARBA00023136"/>
    </source>
</evidence>
<feature type="region of interest" description="Disordered" evidence="9">
    <location>
        <begin position="320"/>
        <end position="349"/>
    </location>
</feature>
<reference evidence="13 14" key="1">
    <citation type="journal article" date="2021" name="Elife">
        <title>Chloroplast acquisition without the gene transfer in kleptoplastic sea slugs, Plakobranchus ocellatus.</title>
        <authorList>
            <person name="Maeda T."/>
            <person name="Takahashi S."/>
            <person name="Yoshida T."/>
            <person name="Shimamura S."/>
            <person name="Takaki Y."/>
            <person name="Nagai Y."/>
            <person name="Toyoda A."/>
            <person name="Suzuki Y."/>
            <person name="Arimoto A."/>
            <person name="Ishii H."/>
            <person name="Satoh N."/>
            <person name="Nishiyama T."/>
            <person name="Hasebe M."/>
            <person name="Maruyama T."/>
            <person name="Minagawa J."/>
            <person name="Obokata J."/>
            <person name="Shigenobu S."/>
        </authorList>
    </citation>
    <scope>NUCLEOTIDE SEQUENCE [LARGE SCALE GENOMIC DNA]</scope>
</reference>
<dbReference type="FunFam" id="2.60.120.230:FF:000001">
    <property type="entry name" value="Monooxygenase, DBH-like 1"/>
    <property type="match status" value="1"/>
</dbReference>
<comment type="caution">
    <text evidence="13">The sequence shown here is derived from an EMBL/GenBank/DDBJ whole genome shotgun (WGS) entry which is preliminary data.</text>
</comment>
<keyword evidence="6 10" id="KW-0472">Membrane</keyword>
<feature type="transmembrane region" description="Helical" evidence="10">
    <location>
        <begin position="252"/>
        <end position="277"/>
    </location>
</feature>
<feature type="region of interest" description="Disordered" evidence="9">
    <location>
        <begin position="219"/>
        <end position="246"/>
    </location>
</feature>
<feature type="domain" description="Copper type II ascorbate-dependent monooxygenase N-terminal" evidence="11">
    <location>
        <begin position="2"/>
        <end position="32"/>
    </location>
</feature>
<keyword evidence="7" id="KW-1015">Disulfide bond</keyword>
<dbReference type="InterPro" id="IPR036939">
    <property type="entry name" value="Cu2_ascorb_mOase_N_sf"/>
</dbReference>
<dbReference type="InterPro" id="IPR014784">
    <property type="entry name" value="Cu2_ascorb_mOase-like_C"/>
</dbReference>
<evidence type="ECO:0000256" key="9">
    <source>
        <dbReference type="SAM" id="MobiDB-lite"/>
    </source>
</evidence>
<dbReference type="InterPro" id="IPR024548">
    <property type="entry name" value="Cu2_monoox_C"/>
</dbReference>
<dbReference type="EMBL" id="BMAT01001859">
    <property type="protein sequence ID" value="GFR94142.1"/>
    <property type="molecule type" value="Genomic_DNA"/>
</dbReference>
<dbReference type="SUPFAM" id="SSF49742">
    <property type="entry name" value="PHM/PNGase F"/>
    <property type="match status" value="2"/>
</dbReference>
<dbReference type="InterPro" id="IPR000323">
    <property type="entry name" value="Cu2_ascorb_mOase_N"/>
</dbReference>
<evidence type="ECO:0000259" key="11">
    <source>
        <dbReference type="Pfam" id="PF01082"/>
    </source>
</evidence>
<proteinExistence type="inferred from homology"/>
<dbReference type="Proteomes" id="UP000762676">
    <property type="component" value="Unassembled WGS sequence"/>
</dbReference>
<dbReference type="Gene3D" id="2.60.120.230">
    <property type="match status" value="1"/>
</dbReference>
<dbReference type="GO" id="GO:0042421">
    <property type="term" value="P:norepinephrine biosynthetic process"/>
    <property type="evidence" value="ECO:0007669"/>
    <property type="project" value="TreeGrafter"/>
</dbReference>
<dbReference type="InterPro" id="IPR000945">
    <property type="entry name" value="DBH-like"/>
</dbReference>
<gene>
    <name evidence="13" type="ORF">ElyMa_000911300</name>
</gene>
<evidence type="ECO:0000256" key="7">
    <source>
        <dbReference type="ARBA" id="ARBA00023157"/>
    </source>
</evidence>
<evidence type="ECO:0000256" key="8">
    <source>
        <dbReference type="ARBA" id="ARBA00023180"/>
    </source>
</evidence>
<feature type="compositionally biased region" description="Polar residues" evidence="9">
    <location>
        <begin position="335"/>
        <end position="349"/>
    </location>
</feature>
<dbReference type="GO" id="GO:0004500">
    <property type="term" value="F:dopamine beta-monooxygenase activity"/>
    <property type="evidence" value="ECO:0007669"/>
    <property type="project" value="InterPro"/>
</dbReference>
<dbReference type="Pfam" id="PF01082">
    <property type="entry name" value="Cu2_monooxygen"/>
    <property type="match status" value="1"/>
</dbReference>
<dbReference type="GO" id="GO:0005615">
    <property type="term" value="C:extracellular space"/>
    <property type="evidence" value="ECO:0007669"/>
    <property type="project" value="TreeGrafter"/>
</dbReference>
<evidence type="ECO:0000256" key="5">
    <source>
        <dbReference type="ARBA" id="ARBA00022989"/>
    </source>
</evidence>
<keyword evidence="8" id="KW-0325">Glycoprotein</keyword>
<dbReference type="GO" id="GO:0030667">
    <property type="term" value="C:secretory granule membrane"/>
    <property type="evidence" value="ECO:0007669"/>
    <property type="project" value="TreeGrafter"/>
</dbReference>
<dbReference type="Pfam" id="PF03712">
    <property type="entry name" value="Cu2_monoox_C"/>
    <property type="match status" value="1"/>
</dbReference>
<dbReference type="InterPro" id="IPR008977">
    <property type="entry name" value="PHM/PNGase_F_dom_sf"/>
</dbReference>
<organism evidence="13 14">
    <name type="scientific">Elysia marginata</name>
    <dbReference type="NCBI Taxonomy" id="1093978"/>
    <lineage>
        <taxon>Eukaryota</taxon>
        <taxon>Metazoa</taxon>
        <taxon>Spiralia</taxon>
        <taxon>Lophotrochozoa</taxon>
        <taxon>Mollusca</taxon>
        <taxon>Gastropoda</taxon>
        <taxon>Heterobranchia</taxon>
        <taxon>Euthyneura</taxon>
        <taxon>Panpulmonata</taxon>
        <taxon>Sacoglossa</taxon>
        <taxon>Placobranchoidea</taxon>
        <taxon>Plakobranchidae</taxon>
        <taxon>Elysia</taxon>
    </lineage>
</organism>
<keyword evidence="5 10" id="KW-1133">Transmembrane helix</keyword>
<evidence type="ECO:0000256" key="4">
    <source>
        <dbReference type="ARBA" id="ARBA00022692"/>
    </source>
</evidence>
<evidence type="ECO:0000313" key="14">
    <source>
        <dbReference type="Proteomes" id="UP000762676"/>
    </source>
</evidence>
<feature type="domain" description="Copper type II ascorbate-dependent monooxygenase C-terminal" evidence="12">
    <location>
        <begin position="53"/>
        <end position="209"/>
    </location>
</feature>
<dbReference type="GO" id="GO:0005507">
    <property type="term" value="F:copper ion binding"/>
    <property type="evidence" value="ECO:0007669"/>
    <property type="project" value="InterPro"/>
</dbReference>
<dbReference type="GO" id="GO:0042420">
    <property type="term" value="P:dopamine catabolic process"/>
    <property type="evidence" value="ECO:0007669"/>
    <property type="project" value="TreeGrafter"/>
</dbReference>
<feature type="compositionally biased region" description="Acidic residues" evidence="9">
    <location>
        <begin position="221"/>
        <end position="243"/>
    </location>
</feature>
<keyword evidence="4 10" id="KW-0812">Transmembrane</keyword>
<comment type="cofactor">
    <cofactor evidence="1">
        <name>Cu(2+)</name>
        <dbReference type="ChEBI" id="CHEBI:29036"/>
    </cofactor>
</comment>